<feature type="coiled-coil region" evidence="1">
    <location>
        <begin position="15"/>
        <end position="49"/>
    </location>
</feature>
<comment type="caution">
    <text evidence="2">The sequence shown here is derived from an EMBL/GenBank/DDBJ whole genome shotgun (WGS) entry which is preliminary data.</text>
</comment>
<evidence type="ECO:0000313" key="2">
    <source>
        <dbReference type="EMBL" id="RKI86517.1"/>
    </source>
</evidence>
<keyword evidence="1" id="KW-0175">Coiled coil</keyword>
<dbReference type="OrthoDB" id="9799189at2"/>
<reference evidence="2 3" key="1">
    <citation type="submission" date="2018-09" db="EMBL/GenBank/DDBJ databases">
        <title>Murine metabolic-syndrome-specific gut microbial biobank.</title>
        <authorList>
            <person name="Liu C."/>
        </authorList>
    </citation>
    <scope>NUCLEOTIDE SEQUENCE [LARGE SCALE GENOMIC DNA]</scope>
    <source>
        <strain evidence="2 3">0.1xD8-82</strain>
    </source>
</reference>
<proteinExistence type="predicted"/>
<accession>A0A3A9A503</accession>
<name>A0A3A9A503_9FIRM</name>
<sequence length="109" mass="12705">MCVNMQEFQTISEKIFKLEQKKAKKKKEMDTLEKEIKQLKSETSSYMKKRQKNELTVAGLTVLFTAYVSPRFDKDAFIAGEKDGEATYQKYLKNIPMEKVTVRLAKTQL</sequence>
<keyword evidence="3" id="KW-1185">Reference proteome</keyword>
<evidence type="ECO:0000256" key="1">
    <source>
        <dbReference type="SAM" id="Coils"/>
    </source>
</evidence>
<dbReference type="AlphaFoldDB" id="A0A3A9A503"/>
<dbReference type="Proteomes" id="UP000280696">
    <property type="component" value="Unassembled WGS sequence"/>
</dbReference>
<protein>
    <submittedName>
        <fullName evidence="2">Uncharacterized protein</fullName>
    </submittedName>
</protein>
<organism evidence="2 3">
    <name type="scientific">Parablautia intestinalis</name>
    <dbReference type="NCBI Taxonomy" id="2320100"/>
    <lineage>
        <taxon>Bacteria</taxon>
        <taxon>Bacillati</taxon>
        <taxon>Bacillota</taxon>
        <taxon>Clostridia</taxon>
        <taxon>Lachnospirales</taxon>
        <taxon>Lachnospiraceae</taxon>
        <taxon>Parablautia</taxon>
    </lineage>
</organism>
<dbReference type="RefSeq" id="WP_120472503.1">
    <property type="nucleotide sequence ID" value="NZ_RAYQ01000064.1"/>
</dbReference>
<dbReference type="EMBL" id="RAYQ01000064">
    <property type="protein sequence ID" value="RKI86517.1"/>
    <property type="molecule type" value="Genomic_DNA"/>
</dbReference>
<evidence type="ECO:0000313" key="3">
    <source>
        <dbReference type="Proteomes" id="UP000280696"/>
    </source>
</evidence>
<gene>
    <name evidence="2" type="ORF">D7V94_22650</name>
</gene>